<protein>
    <submittedName>
        <fullName evidence="6">Tol-Pal system protein TolB</fullName>
    </submittedName>
</protein>
<reference evidence="6" key="1">
    <citation type="submission" date="2019-01" db="EMBL/GenBank/DDBJ databases">
        <authorList>
            <consortium name="Genoscope - CEA"/>
            <person name="William W."/>
        </authorList>
    </citation>
    <scope>NUCLEOTIDE SEQUENCE</scope>
    <source>
        <strain evidence="6">CR-1</strain>
    </source>
</reference>
<evidence type="ECO:0000256" key="2">
    <source>
        <dbReference type="ARBA" id="ARBA00009820"/>
    </source>
</evidence>
<dbReference type="InterPro" id="IPR011659">
    <property type="entry name" value="WD40"/>
</dbReference>
<dbReference type="SUPFAM" id="SSF69304">
    <property type="entry name" value="Tricorn protease N-terminal domain"/>
    <property type="match status" value="1"/>
</dbReference>
<dbReference type="Gene3D" id="2.120.10.30">
    <property type="entry name" value="TolB, C-terminal domain"/>
    <property type="match status" value="1"/>
</dbReference>
<dbReference type="Pfam" id="PF04052">
    <property type="entry name" value="TolB_N"/>
    <property type="match status" value="1"/>
</dbReference>
<dbReference type="InterPro" id="IPR007195">
    <property type="entry name" value="TolB_N"/>
</dbReference>
<dbReference type="AlphaFoldDB" id="A0A484HKH0"/>
<dbReference type="GO" id="GO:0042597">
    <property type="term" value="C:periplasmic space"/>
    <property type="evidence" value="ECO:0007669"/>
    <property type="project" value="UniProtKB-SubCell"/>
</dbReference>
<dbReference type="PANTHER" id="PTHR36842:SF1">
    <property type="entry name" value="PROTEIN TOLB"/>
    <property type="match status" value="1"/>
</dbReference>
<name>A0A484HKH0_9BACT</name>
<dbReference type="NCBIfam" id="TIGR02800">
    <property type="entry name" value="propeller_TolB"/>
    <property type="match status" value="1"/>
</dbReference>
<organism evidence="6">
    <name type="scientific">uncultured Desulfobacteraceae bacterium</name>
    <dbReference type="NCBI Taxonomy" id="218296"/>
    <lineage>
        <taxon>Bacteria</taxon>
        <taxon>Pseudomonadati</taxon>
        <taxon>Thermodesulfobacteriota</taxon>
        <taxon>Desulfobacteria</taxon>
        <taxon>Desulfobacterales</taxon>
        <taxon>Desulfobacteraceae</taxon>
        <taxon>environmental samples</taxon>
    </lineage>
</organism>
<dbReference type="SUPFAM" id="SSF52964">
    <property type="entry name" value="TolB, N-terminal domain"/>
    <property type="match status" value="1"/>
</dbReference>
<sequence>MFIVLIVWAAAAVFLNPAPVFAKRDYIDIDNPLLRKIPLAIPLCVPMSGSADELDMSRILTDFFVNTLRLTGYFMIIDPESLEASALGPQRPARKIVLAHRDFPDWLQSGAELLVTCGISIKNDMMDMELRLYDIYRKTLLMGKRYRGHKKDYRKMALRFCGDLAFILTGSRWLFETKIAFVSTSAGKKEVYICEFDGRDPTRFSFANSIVLSPSWSSDGRWLAYTSYMAGRPDIYVRNLKHKGGSVISRKGINAFPDWFPGRFAFAATLSYSGDPEIYLLTGDGKIVKRLTYSKGIDVSPSWSPDGKHLAFVSDRSGTPQVYVKNMASNQVRRLTFDGAYNASPDWSPKGDRIAFSGVKDGRFHIFVIGAGGGKAIQLTRGSGNNESPSWSPNASHIAFSSSRSGAYRIYVMTASGNGQHRLTLLPGEQTDPEWSPVIKKR</sequence>
<evidence type="ECO:0000256" key="3">
    <source>
        <dbReference type="ARBA" id="ARBA00022729"/>
    </source>
</evidence>
<evidence type="ECO:0000256" key="1">
    <source>
        <dbReference type="ARBA" id="ARBA00004418"/>
    </source>
</evidence>
<keyword evidence="3" id="KW-0732">Signal</keyword>
<feature type="domain" description="TolB N-terminal" evidence="5">
    <location>
        <begin position="26"/>
        <end position="139"/>
    </location>
</feature>
<dbReference type="PANTHER" id="PTHR36842">
    <property type="entry name" value="PROTEIN TOLB HOMOLOG"/>
    <property type="match status" value="1"/>
</dbReference>
<gene>
    <name evidence="6" type="primary">tolB</name>
    <name evidence="6" type="ORF">EPICR_70091</name>
</gene>
<evidence type="ECO:0000313" key="6">
    <source>
        <dbReference type="EMBL" id="VEN75249.1"/>
    </source>
</evidence>
<dbReference type="EMBL" id="CAACVI010000050">
    <property type="protein sequence ID" value="VEN75249.1"/>
    <property type="molecule type" value="Genomic_DNA"/>
</dbReference>
<dbReference type="Gene3D" id="2.120.10.60">
    <property type="entry name" value="Tricorn protease N-terminal domain"/>
    <property type="match status" value="1"/>
</dbReference>
<dbReference type="Gene3D" id="3.40.50.10070">
    <property type="entry name" value="TolB, N-terminal domain"/>
    <property type="match status" value="1"/>
</dbReference>
<accession>A0A484HKH0</accession>
<comment type="subcellular location">
    <subcellularLocation>
        <location evidence="1">Periplasm</location>
    </subcellularLocation>
</comment>
<dbReference type="InterPro" id="IPR011042">
    <property type="entry name" value="6-blade_b-propeller_TolB-like"/>
</dbReference>
<dbReference type="GO" id="GO:0017038">
    <property type="term" value="P:protein import"/>
    <property type="evidence" value="ECO:0007669"/>
    <property type="project" value="InterPro"/>
</dbReference>
<proteinExistence type="inferred from homology"/>
<evidence type="ECO:0000256" key="4">
    <source>
        <dbReference type="ARBA" id="ARBA00022764"/>
    </source>
</evidence>
<dbReference type="Pfam" id="PF07676">
    <property type="entry name" value="PD40"/>
    <property type="match status" value="4"/>
</dbReference>
<comment type="similarity">
    <text evidence="2">Belongs to the TolB family.</text>
</comment>
<dbReference type="InterPro" id="IPR014167">
    <property type="entry name" value="Tol-Pal_TolB"/>
</dbReference>
<keyword evidence="4" id="KW-0574">Periplasm</keyword>
<evidence type="ECO:0000259" key="5">
    <source>
        <dbReference type="Pfam" id="PF04052"/>
    </source>
</evidence>